<evidence type="ECO:0000256" key="1">
    <source>
        <dbReference type="ARBA" id="ARBA00020475"/>
    </source>
</evidence>
<name>E2BBZ2_HARSA</name>
<accession>E2BBZ2</accession>
<evidence type="ECO:0000256" key="3">
    <source>
        <dbReference type="ARBA" id="ARBA00022801"/>
    </source>
</evidence>
<evidence type="ECO:0000256" key="2">
    <source>
        <dbReference type="ARBA" id="ARBA00022723"/>
    </source>
</evidence>
<feature type="binding site" evidence="5">
    <location>
        <position position="204"/>
    </location>
    <ligand>
        <name>a divalent metal cation</name>
        <dbReference type="ChEBI" id="CHEBI:60240"/>
        <label>2</label>
    </ligand>
</feature>
<dbReference type="InParanoid" id="E2BBZ2"/>
<dbReference type="SUPFAM" id="SSF51556">
    <property type="entry name" value="Metallo-dependent hydrolases"/>
    <property type="match status" value="1"/>
</dbReference>
<comment type="cofactor">
    <cofactor evidence="5">
        <name>a divalent metal cation</name>
        <dbReference type="ChEBI" id="CHEBI:60240"/>
    </cofactor>
    <text evidence="5">Binds 2 divalent metal cations per subunit.</text>
</comment>
<comment type="caution">
    <text evidence="6">Lacks conserved residue(s) required for the propagation of feature annotation.</text>
</comment>
<comment type="similarity">
    <text evidence="6">Belongs to the metallo-dependent hydrolases superfamily. Phosphotriesterase family.</text>
</comment>
<dbReference type="Pfam" id="PF02126">
    <property type="entry name" value="PTE"/>
    <property type="match status" value="1"/>
</dbReference>
<feature type="binding site" evidence="5">
    <location>
        <position position="26"/>
    </location>
    <ligand>
        <name>a divalent metal cation</name>
        <dbReference type="ChEBI" id="CHEBI:60240"/>
        <label>1</label>
    </ligand>
</feature>
<dbReference type="OrthoDB" id="9998343at2759"/>
<dbReference type="OMA" id="MVKCGFI"/>
<evidence type="ECO:0000256" key="6">
    <source>
        <dbReference type="PROSITE-ProRule" id="PRU00679"/>
    </source>
</evidence>
<dbReference type="Gene3D" id="3.20.20.140">
    <property type="entry name" value="Metal-dependent hydrolases"/>
    <property type="match status" value="1"/>
</dbReference>
<evidence type="ECO:0000313" key="8">
    <source>
        <dbReference type="Proteomes" id="UP000008237"/>
    </source>
</evidence>
<dbReference type="PROSITE" id="PS01322">
    <property type="entry name" value="PHOSPHOTRIESTERASE_1"/>
    <property type="match status" value="1"/>
</dbReference>
<feature type="binding site" evidence="5">
    <location>
        <position position="28"/>
    </location>
    <ligand>
        <name>a divalent metal cation</name>
        <dbReference type="ChEBI" id="CHEBI:60240"/>
        <label>1</label>
    </ligand>
</feature>
<keyword evidence="8" id="KW-1185">Reference proteome</keyword>
<dbReference type="GO" id="GO:0008270">
    <property type="term" value="F:zinc ion binding"/>
    <property type="evidence" value="ECO:0007669"/>
    <property type="project" value="InterPro"/>
</dbReference>
<dbReference type="STRING" id="610380.E2BBZ2"/>
<keyword evidence="2 5" id="KW-0479">Metal-binding</keyword>
<protein>
    <recommendedName>
        <fullName evidence="1">Phosphotriesterase-related protein</fullName>
    </recommendedName>
    <alternativeName>
        <fullName evidence="4">Parathion hydrolase-related protein</fullName>
    </alternativeName>
</protein>
<proteinExistence type="inferred from homology"/>
<dbReference type="InterPro" id="IPR001559">
    <property type="entry name" value="Phosphotriesterase"/>
</dbReference>
<keyword evidence="3" id="KW-0378">Hydrolase</keyword>
<feature type="binding site" evidence="5">
    <location>
        <position position="172"/>
    </location>
    <ligand>
        <name>a divalent metal cation</name>
        <dbReference type="ChEBI" id="CHEBI:60240"/>
        <label>1</label>
    </ligand>
</feature>
<reference evidence="7 8" key="1">
    <citation type="journal article" date="2010" name="Science">
        <title>Genomic comparison of the ants Camponotus floridanus and Harpegnathos saltator.</title>
        <authorList>
            <person name="Bonasio R."/>
            <person name="Zhang G."/>
            <person name="Ye C."/>
            <person name="Mutti N.S."/>
            <person name="Fang X."/>
            <person name="Qin N."/>
            <person name="Donahue G."/>
            <person name="Yang P."/>
            <person name="Li Q."/>
            <person name="Li C."/>
            <person name="Zhang P."/>
            <person name="Huang Z."/>
            <person name="Berger S.L."/>
            <person name="Reinberg D."/>
            <person name="Wang J."/>
            <person name="Liebig J."/>
        </authorList>
    </citation>
    <scope>NUCLEOTIDE SEQUENCE [LARGE SCALE GENOMIC DNA]</scope>
    <source>
        <strain evidence="7 8">R22 G/1</strain>
    </source>
</reference>
<dbReference type="PROSITE" id="PS51347">
    <property type="entry name" value="PHOSPHOTRIESTERASE_2"/>
    <property type="match status" value="1"/>
</dbReference>
<dbReference type="Proteomes" id="UP000008237">
    <property type="component" value="Unassembled WGS sequence"/>
</dbReference>
<dbReference type="FunCoup" id="E2BBZ2">
    <property type="interactions" value="2"/>
</dbReference>
<dbReference type="PANTHER" id="PTHR10819:SF3">
    <property type="entry name" value="PHOSPHOTRIESTERASE-RELATED PROTEIN"/>
    <property type="match status" value="1"/>
</dbReference>
<feature type="binding site" evidence="5">
    <location>
        <position position="233"/>
    </location>
    <ligand>
        <name>a divalent metal cation</name>
        <dbReference type="ChEBI" id="CHEBI:60240"/>
        <label>2</label>
    </ligand>
</feature>
<feature type="binding site" evidence="5">
    <location>
        <position position="172"/>
    </location>
    <ligand>
        <name>a divalent metal cation</name>
        <dbReference type="ChEBI" id="CHEBI:60240"/>
        <label>2</label>
    </ligand>
</feature>
<gene>
    <name evidence="7" type="ORF">EAI_01179</name>
</gene>
<sequence length="354" mass="40195">MTQHLDKVEKVLGSKPLSEIGITLTHEHVHLDFNEFYVPPPTNLQSFLDNKINLKNVGYIKQYPYSNKYNLTFNDVDSAQAVIEDVKLFRTFGGGTIVENSNHGLNRNIPLMIKISEKTGVNIIAGTGYYVANVQNASTLKTTEEEMYNVMHTELQKGCIDYPEIKAGFIGEVGSSWPITDFEKRAIRATGQVQEQLHCSVSFHPGRNKAAPSEIIRLYQEAGGNARKAIMSHVERTLPDAEAIIEFVKAVACYCQFDLFGTECSFYQLNPMFDMPSDAQRIKYIARLKEEKQLHRVLLSHDIHTKHRLTTFGGHGYSHIVSNIVPILKNKHFTTEEIELLTVENPRTWLNQRL</sequence>
<organism evidence="8">
    <name type="scientific">Harpegnathos saltator</name>
    <name type="common">Jerdon's jumping ant</name>
    <dbReference type="NCBI Taxonomy" id="610380"/>
    <lineage>
        <taxon>Eukaryota</taxon>
        <taxon>Metazoa</taxon>
        <taxon>Ecdysozoa</taxon>
        <taxon>Arthropoda</taxon>
        <taxon>Hexapoda</taxon>
        <taxon>Insecta</taxon>
        <taxon>Pterygota</taxon>
        <taxon>Neoptera</taxon>
        <taxon>Endopterygota</taxon>
        <taxon>Hymenoptera</taxon>
        <taxon>Apocrita</taxon>
        <taxon>Aculeata</taxon>
        <taxon>Formicoidea</taxon>
        <taxon>Formicidae</taxon>
        <taxon>Ponerinae</taxon>
        <taxon>Ponerini</taxon>
        <taxon>Harpegnathos</taxon>
    </lineage>
</organism>
<evidence type="ECO:0000256" key="5">
    <source>
        <dbReference type="PIRSR" id="PIRSR601559-52"/>
    </source>
</evidence>
<dbReference type="GO" id="GO:0016788">
    <property type="term" value="F:hydrolase activity, acting on ester bonds"/>
    <property type="evidence" value="ECO:0007669"/>
    <property type="project" value="InterPro"/>
</dbReference>
<dbReference type="EMBL" id="GL447175">
    <property type="protein sequence ID" value="EFN86816.1"/>
    <property type="molecule type" value="Genomic_DNA"/>
</dbReference>
<dbReference type="AlphaFoldDB" id="E2BBZ2"/>
<dbReference type="InterPro" id="IPR017947">
    <property type="entry name" value="AryldialkylPase_Zn-BS"/>
</dbReference>
<feature type="binding site" evidence="5">
    <location>
        <position position="302"/>
    </location>
    <ligand>
        <name>a divalent metal cation</name>
        <dbReference type="ChEBI" id="CHEBI:60240"/>
        <label>1</label>
    </ligand>
</feature>
<dbReference type="InterPro" id="IPR032466">
    <property type="entry name" value="Metal_Hydrolase"/>
</dbReference>
<evidence type="ECO:0000256" key="4">
    <source>
        <dbReference type="ARBA" id="ARBA00029607"/>
    </source>
</evidence>
<evidence type="ECO:0000313" key="7">
    <source>
        <dbReference type="EMBL" id="EFN86816.1"/>
    </source>
</evidence>
<dbReference type="PANTHER" id="PTHR10819">
    <property type="entry name" value="PHOSPHOTRIESTERASE-RELATED"/>
    <property type="match status" value="1"/>
</dbReference>